<dbReference type="EMBL" id="CP003060">
    <property type="protein sequence ID" value="AEP31572.1"/>
    <property type="molecule type" value="Genomic_DNA"/>
</dbReference>
<dbReference type="GO" id="GO:0005886">
    <property type="term" value="C:plasma membrane"/>
    <property type="evidence" value="ECO:0007669"/>
    <property type="project" value="TreeGrafter"/>
</dbReference>
<dbReference type="SMART" id="SM00267">
    <property type="entry name" value="GGDEF"/>
    <property type="match status" value="1"/>
</dbReference>
<evidence type="ECO:0000256" key="4">
    <source>
        <dbReference type="PROSITE-ProRule" id="PRU00169"/>
    </source>
</evidence>
<dbReference type="FunFam" id="3.30.70.270:FF:000001">
    <property type="entry name" value="Diguanylate cyclase domain protein"/>
    <property type="match status" value="1"/>
</dbReference>
<dbReference type="InterPro" id="IPR011006">
    <property type="entry name" value="CheY-like_superfamily"/>
</dbReference>
<evidence type="ECO:0000259" key="5">
    <source>
        <dbReference type="PROSITE" id="PS50110"/>
    </source>
</evidence>
<dbReference type="PROSITE" id="PS50887">
    <property type="entry name" value="GGDEF"/>
    <property type="match status" value="1"/>
</dbReference>
<feature type="domain" description="GGDEF" evidence="6">
    <location>
        <begin position="180"/>
        <end position="317"/>
    </location>
</feature>
<dbReference type="NCBIfam" id="TIGR00254">
    <property type="entry name" value="GGDEF"/>
    <property type="match status" value="1"/>
</dbReference>
<feature type="modified residue" description="4-aspartylphosphate" evidence="4">
    <location>
        <position position="70"/>
    </location>
</feature>
<keyword evidence="8" id="KW-1185">Reference proteome</keyword>
<dbReference type="PANTHER" id="PTHR45138">
    <property type="entry name" value="REGULATORY COMPONENTS OF SENSORY TRANSDUCTION SYSTEM"/>
    <property type="match status" value="1"/>
</dbReference>
<dbReference type="InterPro" id="IPR043128">
    <property type="entry name" value="Rev_trsase/Diguanyl_cyclase"/>
</dbReference>
<accession>G4QNL4</accession>
<dbReference type="KEGG" id="gni:GNIT_3478"/>
<dbReference type="Gene3D" id="3.40.50.2300">
    <property type="match status" value="1"/>
</dbReference>
<dbReference type="InterPro" id="IPR050469">
    <property type="entry name" value="Diguanylate_Cyclase"/>
</dbReference>
<dbReference type="GO" id="GO:0000160">
    <property type="term" value="P:phosphorelay signal transduction system"/>
    <property type="evidence" value="ECO:0007669"/>
    <property type="project" value="InterPro"/>
</dbReference>
<evidence type="ECO:0000259" key="6">
    <source>
        <dbReference type="PROSITE" id="PS50887"/>
    </source>
</evidence>
<dbReference type="Pfam" id="PF00072">
    <property type="entry name" value="Response_reg"/>
    <property type="match status" value="1"/>
</dbReference>
<evidence type="ECO:0000313" key="7">
    <source>
        <dbReference type="EMBL" id="AEP31572.1"/>
    </source>
</evidence>
<evidence type="ECO:0000256" key="1">
    <source>
        <dbReference type="ARBA" id="ARBA00001946"/>
    </source>
</evidence>
<dbReference type="GO" id="GO:0052621">
    <property type="term" value="F:diguanylate cyclase activity"/>
    <property type="evidence" value="ECO:0007669"/>
    <property type="project" value="UniProtKB-EC"/>
</dbReference>
<evidence type="ECO:0000256" key="3">
    <source>
        <dbReference type="ARBA" id="ARBA00034247"/>
    </source>
</evidence>
<comment type="catalytic activity">
    <reaction evidence="3">
        <text>2 GTP = 3',3'-c-di-GMP + 2 diphosphate</text>
        <dbReference type="Rhea" id="RHEA:24898"/>
        <dbReference type="ChEBI" id="CHEBI:33019"/>
        <dbReference type="ChEBI" id="CHEBI:37565"/>
        <dbReference type="ChEBI" id="CHEBI:58805"/>
        <dbReference type="EC" id="2.7.7.65"/>
    </reaction>
</comment>
<dbReference type="RefSeq" id="WP_014110443.1">
    <property type="nucleotide sequence ID" value="NC_016041.1"/>
</dbReference>
<dbReference type="SMART" id="SM00448">
    <property type="entry name" value="REC"/>
    <property type="match status" value="1"/>
</dbReference>
<reference evidence="7 8" key="1">
    <citation type="journal article" date="2011" name="J. Bacteriol.">
        <title>Complete genome sequence of seawater bacterium Glaciecola nitratireducens FR1064T.</title>
        <authorList>
            <person name="Bian F."/>
            <person name="Qin Q.L."/>
            <person name="Xie B.B."/>
            <person name="Shu Y.L."/>
            <person name="Zhang X.Y."/>
            <person name="Yu Y."/>
            <person name="Chen B."/>
            <person name="Chen X.L."/>
            <person name="Zhou B.C."/>
            <person name="Zhang Y.Z."/>
        </authorList>
    </citation>
    <scope>NUCLEOTIDE SEQUENCE [LARGE SCALE GENOMIC DNA]</scope>
    <source>
        <strain evidence="8">JCM 12485 / KCTC 12276 / FR1064</strain>
    </source>
</reference>
<dbReference type="Pfam" id="PF00990">
    <property type="entry name" value="GGDEF"/>
    <property type="match status" value="1"/>
</dbReference>
<dbReference type="eggNOG" id="COG3706">
    <property type="taxonomic scope" value="Bacteria"/>
</dbReference>
<dbReference type="InterPro" id="IPR000160">
    <property type="entry name" value="GGDEF_dom"/>
</dbReference>
<dbReference type="GO" id="GO:1902201">
    <property type="term" value="P:negative regulation of bacterial-type flagellum-dependent cell motility"/>
    <property type="evidence" value="ECO:0007669"/>
    <property type="project" value="TreeGrafter"/>
</dbReference>
<feature type="domain" description="Response regulatory" evidence="5">
    <location>
        <begin position="21"/>
        <end position="137"/>
    </location>
</feature>
<name>G4QNL4_GLANF</name>
<dbReference type="PROSITE" id="PS50110">
    <property type="entry name" value="RESPONSE_REGULATORY"/>
    <property type="match status" value="1"/>
</dbReference>
<proteinExistence type="predicted"/>
<dbReference type="OrthoDB" id="9812260at2"/>
<dbReference type="AlphaFoldDB" id="G4QNL4"/>
<sequence>MQLKEITTPHISELDVAKKSRLLVVDDDPNQLRFYLHGLSKLYYCQFARTAHDAISCARQFPQPDLIILDVVMPDLGGFEICRLLKCDPLTSNIPVIFASGIEDIDVKVRGFDLGCVDYITKPVLVPEMNARISTHLKLARQAHLLESLAYLDPLTQVPNRRQYNETIQREWSRSIRYAQPIAMILIDIDFFKQFNNFYGHGVGDDCLIKVAYHLHSLSRRPGDLFARIGGEEFVLILSDCDELGAVNKAEEVIETVSQLNIANQGAPNHDRVTVSVGIAVAKPKVSEEPLSLFQAADEALYNAKNSGRDKYALAER</sequence>
<comment type="cofactor">
    <cofactor evidence="1">
        <name>Mg(2+)</name>
        <dbReference type="ChEBI" id="CHEBI:18420"/>
    </cofactor>
</comment>
<dbReference type="InterPro" id="IPR001789">
    <property type="entry name" value="Sig_transdc_resp-reg_receiver"/>
</dbReference>
<dbReference type="GO" id="GO:0043709">
    <property type="term" value="P:cell adhesion involved in single-species biofilm formation"/>
    <property type="evidence" value="ECO:0007669"/>
    <property type="project" value="TreeGrafter"/>
</dbReference>
<keyword evidence="4" id="KW-0597">Phosphoprotein</keyword>
<dbReference type="EC" id="2.7.7.65" evidence="2"/>
<dbReference type="SUPFAM" id="SSF52172">
    <property type="entry name" value="CheY-like"/>
    <property type="match status" value="1"/>
</dbReference>
<dbReference type="STRING" id="1085623.GNIT_3478"/>
<dbReference type="HOGENOM" id="CLU_000445_11_28_6"/>
<dbReference type="Proteomes" id="UP000009282">
    <property type="component" value="Chromosome"/>
</dbReference>
<dbReference type="CDD" id="cd01949">
    <property type="entry name" value="GGDEF"/>
    <property type="match status" value="1"/>
</dbReference>
<dbReference type="SUPFAM" id="SSF55073">
    <property type="entry name" value="Nucleotide cyclase"/>
    <property type="match status" value="1"/>
</dbReference>
<dbReference type="PANTHER" id="PTHR45138:SF9">
    <property type="entry name" value="DIGUANYLATE CYCLASE DGCM-RELATED"/>
    <property type="match status" value="1"/>
</dbReference>
<dbReference type="Gene3D" id="3.30.70.270">
    <property type="match status" value="1"/>
</dbReference>
<evidence type="ECO:0000256" key="2">
    <source>
        <dbReference type="ARBA" id="ARBA00012528"/>
    </source>
</evidence>
<organism evidence="7 8">
    <name type="scientific">Glaciecola nitratireducens (strain JCM 12485 / KCTC 12276 / FR1064)</name>
    <dbReference type="NCBI Taxonomy" id="1085623"/>
    <lineage>
        <taxon>Bacteria</taxon>
        <taxon>Pseudomonadati</taxon>
        <taxon>Pseudomonadota</taxon>
        <taxon>Gammaproteobacteria</taxon>
        <taxon>Alteromonadales</taxon>
        <taxon>Alteromonadaceae</taxon>
        <taxon>Brumicola</taxon>
    </lineage>
</organism>
<dbReference type="InterPro" id="IPR029787">
    <property type="entry name" value="Nucleotide_cyclase"/>
</dbReference>
<evidence type="ECO:0000313" key="8">
    <source>
        <dbReference type="Proteomes" id="UP000009282"/>
    </source>
</evidence>
<protein>
    <recommendedName>
        <fullName evidence="2">diguanylate cyclase</fullName>
        <ecNumber evidence="2">2.7.7.65</ecNumber>
    </recommendedName>
</protein>
<gene>
    <name evidence="7" type="ordered locus">GNIT_3478</name>
</gene>